<evidence type="ECO:0000256" key="1">
    <source>
        <dbReference type="ARBA" id="ARBA00004651"/>
    </source>
</evidence>
<dbReference type="GO" id="GO:0005886">
    <property type="term" value="C:plasma membrane"/>
    <property type="evidence" value="ECO:0007669"/>
    <property type="project" value="UniProtKB-SubCell"/>
</dbReference>
<dbReference type="AlphaFoldDB" id="A0A919M8J7"/>
<dbReference type="InterPro" id="IPR020846">
    <property type="entry name" value="MFS_dom"/>
</dbReference>
<evidence type="ECO:0000256" key="5">
    <source>
        <dbReference type="ARBA" id="ARBA00022989"/>
    </source>
</evidence>
<reference evidence="10" key="1">
    <citation type="submission" date="2021-01" db="EMBL/GenBank/DDBJ databases">
        <title>Whole genome shotgun sequence of Actinoplanes cyaneus NBRC 14990.</title>
        <authorList>
            <person name="Komaki H."/>
            <person name="Tamura T."/>
        </authorList>
    </citation>
    <scope>NUCLEOTIDE SEQUENCE</scope>
    <source>
        <strain evidence="10">NBRC 14990</strain>
    </source>
</reference>
<protein>
    <submittedName>
        <fullName evidence="10">MFS transporter</fullName>
    </submittedName>
</protein>
<dbReference type="Pfam" id="PF07690">
    <property type="entry name" value="MFS_1"/>
    <property type="match status" value="1"/>
</dbReference>
<dbReference type="SUPFAM" id="SSF103473">
    <property type="entry name" value="MFS general substrate transporter"/>
    <property type="match status" value="1"/>
</dbReference>
<feature type="transmembrane region" description="Helical" evidence="8">
    <location>
        <begin position="142"/>
        <end position="167"/>
    </location>
</feature>
<evidence type="ECO:0000256" key="4">
    <source>
        <dbReference type="ARBA" id="ARBA00022692"/>
    </source>
</evidence>
<dbReference type="CDD" id="cd17321">
    <property type="entry name" value="MFS_MMR_MDR_like"/>
    <property type="match status" value="1"/>
</dbReference>
<feature type="transmembrane region" description="Helical" evidence="8">
    <location>
        <begin position="336"/>
        <end position="355"/>
    </location>
</feature>
<evidence type="ECO:0000256" key="7">
    <source>
        <dbReference type="SAM" id="MobiDB-lite"/>
    </source>
</evidence>
<feature type="transmembrane region" description="Helical" evidence="8">
    <location>
        <begin position="271"/>
        <end position="296"/>
    </location>
</feature>
<dbReference type="Proteomes" id="UP000619479">
    <property type="component" value="Unassembled WGS sequence"/>
</dbReference>
<evidence type="ECO:0000256" key="6">
    <source>
        <dbReference type="ARBA" id="ARBA00023136"/>
    </source>
</evidence>
<evidence type="ECO:0000259" key="9">
    <source>
        <dbReference type="PROSITE" id="PS50850"/>
    </source>
</evidence>
<evidence type="ECO:0000256" key="3">
    <source>
        <dbReference type="ARBA" id="ARBA00022475"/>
    </source>
</evidence>
<dbReference type="EMBL" id="BOMH01000068">
    <property type="protein sequence ID" value="GID69892.1"/>
    <property type="molecule type" value="Genomic_DNA"/>
</dbReference>
<feature type="transmembrane region" description="Helical" evidence="8">
    <location>
        <begin position="234"/>
        <end position="251"/>
    </location>
</feature>
<feature type="transmembrane region" description="Helical" evidence="8">
    <location>
        <begin position="83"/>
        <end position="100"/>
    </location>
</feature>
<feature type="transmembrane region" description="Helical" evidence="8">
    <location>
        <begin position="55"/>
        <end position="74"/>
    </location>
</feature>
<feature type="transmembrane region" description="Helical" evidence="8">
    <location>
        <begin position="302"/>
        <end position="324"/>
    </location>
</feature>
<feature type="transmembrane region" description="Helical" evidence="8">
    <location>
        <begin position="204"/>
        <end position="222"/>
    </location>
</feature>
<name>A0A919M8J7_9ACTN</name>
<feature type="compositionally biased region" description="Basic and acidic residues" evidence="7">
    <location>
        <begin position="589"/>
        <end position="601"/>
    </location>
</feature>
<feature type="compositionally biased region" description="Gly residues" evidence="7">
    <location>
        <begin position="509"/>
        <end position="587"/>
    </location>
</feature>
<feature type="transmembrane region" description="Helical" evidence="8">
    <location>
        <begin position="361"/>
        <end position="387"/>
    </location>
</feature>
<comment type="subcellular location">
    <subcellularLocation>
        <location evidence="1">Cell membrane</location>
        <topology evidence="1">Multi-pass membrane protein</topology>
    </subcellularLocation>
</comment>
<feature type="transmembrane region" description="Helical" evidence="8">
    <location>
        <begin position="408"/>
        <end position="427"/>
    </location>
</feature>
<evidence type="ECO:0000313" key="11">
    <source>
        <dbReference type="Proteomes" id="UP000619479"/>
    </source>
</evidence>
<dbReference type="RefSeq" id="WP_264653296.1">
    <property type="nucleotide sequence ID" value="NZ_BAAAUC010000024.1"/>
</dbReference>
<gene>
    <name evidence="10" type="ORF">Acy02nite_77730</name>
</gene>
<sequence>MADTDLGHPRRWRILAVLVGSLMAVIIDTTILNVSLRTLSDPVLGLGATHGELEWTLNSYTIVFAALLFSWGVIADRVGRKRVLLTGLVIFGLSSLASAYSQNPEQLITARALMGVGAAAVMPCTLAIIAAVFPITERAKAIGIWSAAIGVAIALGPITGGLLLAHFWWGSVFLVNVPIVVLVMIAIGVAVPESKAPAKRPLDVPGVLLSIAGLVLLVYGVIEGGSRGSFTEPVAWGPILAGLVVLGLFVWHERRTANPAFEVRLLRHPGFSAAIAAVGFVSFAMSGFLFFSAFYLQSVRGFTPLRAGACTLALAAALAIFGPLSAATVRRFGPKLVCSLALVTVAVALTALTLVDADTPIWAILPDFFLLGTGIAHVMPPAAVSVMMSLPREKAAVGSAMNNTMRQVGQVVGVAVLGSALSAVYRLDIEDKLTVLPAATAAKAGESIEATLAVARQDTTHGATLVQAAHDAFVSAMHVSSLCAAVVALIGAAVVARWLPGKPAAGANPWGGGGGGSSWSGTGGSGGGNSWSGTGSSGGGNSWSGTGTGSGGGNSWAGAGSSGGGDSWNGNGGGESSSTGAAGGGDSSKGTEGRVDTAADK</sequence>
<keyword evidence="3" id="KW-1003">Cell membrane</keyword>
<evidence type="ECO:0000256" key="2">
    <source>
        <dbReference type="ARBA" id="ARBA00022448"/>
    </source>
</evidence>
<dbReference type="Gene3D" id="1.20.1720.10">
    <property type="entry name" value="Multidrug resistance protein D"/>
    <property type="match status" value="1"/>
</dbReference>
<evidence type="ECO:0000313" key="10">
    <source>
        <dbReference type="EMBL" id="GID69892.1"/>
    </source>
</evidence>
<dbReference type="InterPro" id="IPR036259">
    <property type="entry name" value="MFS_trans_sf"/>
</dbReference>
<proteinExistence type="predicted"/>
<feature type="transmembrane region" description="Helical" evidence="8">
    <location>
        <begin position="12"/>
        <end position="35"/>
    </location>
</feature>
<dbReference type="PANTHER" id="PTHR42718:SF42">
    <property type="entry name" value="EXPORT PROTEIN"/>
    <property type="match status" value="1"/>
</dbReference>
<keyword evidence="5 8" id="KW-1133">Transmembrane helix</keyword>
<dbReference type="InterPro" id="IPR011701">
    <property type="entry name" value="MFS"/>
</dbReference>
<dbReference type="GO" id="GO:0022857">
    <property type="term" value="F:transmembrane transporter activity"/>
    <property type="evidence" value="ECO:0007669"/>
    <property type="project" value="InterPro"/>
</dbReference>
<accession>A0A919M8J7</accession>
<comment type="caution">
    <text evidence="10">The sequence shown here is derived from an EMBL/GenBank/DDBJ whole genome shotgun (WGS) entry which is preliminary data.</text>
</comment>
<dbReference type="Gene3D" id="1.20.1250.20">
    <property type="entry name" value="MFS general substrate transporter like domains"/>
    <property type="match status" value="1"/>
</dbReference>
<keyword evidence="4 8" id="KW-0812">Transmembrane</keyword>
<feature type="transmembrane region" description="Helical" evidence="8">
    <location>
        <begin position="479"/>
        <end position="499"/>
    </location>
</feature>
<evidence type="ECO:0000256" key="8">
    <source>
        <dbReference type="SAM" id="Phobius"/>
    </source>
</evidence>
<keyword evidence="11" id="KW-1185">Reference proteome</keyword>
<dbReference type="InterPro" id="IPR004638">
    <property type="entry name" value="EmrB-like"/>
</dbReference>
<feature type="domain" description="Major facilitator superfamily (MFS) profile" evidence="9">
    <location>
        <begin position="14"/>
        <end position="503"/>
    </location>
</feature>
<dbReference type="PANTHER" id="PTHR42718">
    <property type="entry name" value="MAJOR FACILITATOR SUPERFAMILY MULTIDRUG TRANSPORTER MFSC"/>
    <property type="match status" value="1"/>
</dbReference>
<keyword evidence="2" id="KW-0813">Transport</keyword>
<dbReference type="NCBIfam" id="TIGR00711">
    <property type="entry name" value="efflux_EmrB"/>
    <property type="match status" value="1"/>
</dbReference>
<keyword evidence="6 8" id="KW-0472">Membrane</keyword>
<dbReference type="PROSITE" id="PS50850">
    <property type="entry name" value="MFS"/>
    <property type="match status" value="1"/>
</dbReference>
<feature type="transmembrane region" description="Helical" evidence="8">
    <location>
        <begin position="112"/>
        <end position="135"/>
    </location>
</feature>
<organism evidence="10 11">
    <name type="scientific">Actinoplanes cyaneus</name>
    <dbReference type="NCBI Taxonomy" id="52696"/>
    <lineage>
        <taxon>Bacteria</taxon>
        <taxon>Bacillati</taxon>
        <taxon>Actinomycetota</taxon>
        <taxon>Actinomycetes</taxon>
        <taxon>Micromonosporales</taxon>
        <taxon>Micromonosporaceae</taxon>
        <taxon>Actinoplanes</taxon>
    </lineage>
</organism>
<feature type="transmembrane region" description="Helical" evidence="8">
    <location>
        <begin position="173"/>
        <end position="192"/>
    </location>
</feature>
<feature type="region of interest" description="Disordered" evidence="7">
    <location>
        <begin position="508"/>
        <end position="601"/>
    </location>
</feature>